<dbReference type="InterPro" id="IPR007202">
    <property type="entry name" value="4Fe-4S_dom"/>
</dbReference>
<dbReference type="PROSITE" id="PS51656">
    <property type="entry name" value="4FE4S"/>
    <property type="match status" value="1"/>
</dbReference>
<dbReference type="Proteomes" id="UP000294364">
    <property type="component" value="Chromosome"/>
</dbReference>
<feature type="binding site" evidence="10 11">
    <location>
        <position position="152"/>
    </location>
    <ligand>
        <name>[4Fe-4S] cluster</name>
        <dbReference type="ChEBI" id="CHEBI:49883"/>
        <label>3</label>
    </ligand>
</feature>
<dbReference type="GO" id="GO:0022900">
    <property type="term" value="P:electron transport chain"/>
    <property type="evidence" value="ECO:0007669"/>
    <property type="project" value="UniProtKB-UniRule"/>
</dbReference>
<dbReference type="GO" id="GO:0051539">
    <property type="term" value="F:4 iron, 4 sulfur cluster binding"/>
    <property type="evidence" value="ECO:0007669"/>
    <property type="project" value="UniProtKB-UniRule"/>
</dbReference>
<dbReference type="Gene3D" id="1.10.15.40">
    <property type="entry name" value="Electron transport complex subunit B, putative Fe-S cluster"/>
    <property type="match status" value="1"/>
</dbReference>
<keyword evidence="8 10" id="KW-0411">Iron-sulfur</keyword>
<feature type="binding site" evidence="10 11">
    <location>
        <position position="116"/>
    </location>
    <ligand>
        <name>[4Fe-4S] cluster</name>
        <dbReference type="ChEBI" id="CHEBI:49883"/>
        <label>2</label>
    </ligand>
</feature>
<keyword evidence="10" id="KW-1003">Cell membrane</keyword>
<dbReference type="HAMAP" id="MF_00463">
    <property type="entry name" value="RsxB_RnfB"/>
    <property type="match status" value="1"/>
</dbReference>
<keyword evidence="9 10" id="KW-0472">Membrane</keyword>
<evidence type="ECO:0000256" key="11">
    <source>
        <dbReference type="PIRSR" id="PIRSR005784-1"/>
    </source>
</evidence>
<dbReference type="SUPFAM" id="SSF54862">
    <property type="entry name" value="4Fe-4S ferredoxins"/>
    <property type="match status" value="1"/>
</dbReference>
<dbReference type="PANTHER" id="PTHR43560:SF1">
    <property type="entry name" value="ION-TRANSLOCATING OXIDOREDUCTASE COMPLEX SUBUNIT B"/>
    <property type="match status" value="1"/>
</dbReference>
<comment type="function">
    <text evidence="10">Part of a membrane-bound complex that couples electron transfer with translocation of ions across the membrane.</text>
</comment>
<feature type="binding site" evidence="10 11">
    <location>
        <position position="122"/>
    </location>
    <ligand>
        <name>[4Fe-4S] cluster</name>
        <dbReference type="ChEBI" id="CHEBI:49883"/>
        <label>2</label>
    </ligand>
</feature>
<evidence type="ECO:0000256" key="5">
    <source>
        <dbReference type="ARBA" id="ARBA00022967"/>
    </source>
</evidence>
<dbReference type="OrthoDB" id="9789936at2"/>
<dbReference type="GO" id="GO:0009055">
    <property type="term" value="F:electron transfer activity"/>
    <property type="evidence" value="ECO:0007669"/>
    <property type="project" value="InterPro"/>
</dbReference>
<feature type="binding site" evidence="10 11">
    <location>
        <position position="156"/>
    </location>
    <ligand>
        <name>[4Fe-4S] cluster</name>
        <dbReference type="ChEBI" id="CHEBI:49883"/>
        <label>2</label>
    </ligand>
</feature>
<evidence type="ECO:0000256" key="3">
    <source>
        <dbReference type="ARBA" id="ARBA00022723"/>
    </source>
</evidence>
<dbReference type="GO" id="GO:0016491">
    <property type="term" value="F:oxidoreductase activity"/>
    <property type="evidence" value="ECO:0007669"/>
    <property type="project" value="UniProtKB-KW"/>
</dbReference>
<dbReference type="Gene3D" id="3.30.70.20">
    <property type="match status" value="1"/>
</dbReference>
<gene>
    <name evidence="14" type="primary">rsxB</name>
    <name evidence="10" type="synonym">rnfB</name>
    <name evidence="14" type="ORF">ERCICURT3053_036</name>
</gene>
<feature type="binding site" evidence="10 11">
    <location>
        <position position="126"/>
    </location>
    <ligand>
        <name>[4Fe-4S] cluster</name>
        <dbReference type="ChEBI" id="CHEBI:49883"/>
        <label>3</label>
    </ligand>
</feature>
<dbReference type="NCBIfam" id="NF003475">
    <property type="entry name" value="PRK05113.1"/>
    <property type="match status" value="1"/>
</dbReference>
<dbReference type="GO" id="GO:0005886">
    <property type="term" value="C:plasma membrane"/>
    <property type="evidence" value="ECO:0007669"/>
    <property type="project" value="UniProtKB-SubCell"/>
</dbReference>
<feature type="domain" description="4Fe-4S ferredoxin-type" evidence="12">
    <location>
        <begin position="107"/>
        <end position="136"/>
    </location>
</feature>
<dbReference type="EC" id="7.-.-.-" evidence="10"/>
<evidence type="ECO:0000256" key="9">
    <source>
        <dbReference type="ARBA" id="ARBA00023136"/>
    </source>
</evidence>
<comment type="subunit">
    <text evidence="10">The complex is composed of six subunits: RnfA, RnfB, RnfC, RnfD, RnfE and RnfG.</text>
</comment>
<comment type="caution">
    <text evidence="10">Lacks conserved residue(s) required for the propagation of feature annotation.</text>
</comment>
<feature type="binding site" evidence="10 11">
    <location>
        <position position="119"/>
    </location>
    <ligand>
        <name>[4Fe-4S] cluster</name>
        <dbReference type="ChEBI" id="CHEBI:49883"/>
        <label>2</label>
    </ligand>
</feature>
<comment type="cofactor">
    <cofactor evidence="10 11">
        <name>[4Fe-4S] cluster</name>
        <dbReference type="ChEBI" id="CHEBI:49883"/>
    </cofactor>
    <text evidence="10 11">Binds 3 [4Fe-4S] clusters.</text>
</comment>
<evidence type="ECO:0000259" key="12">
    <source>
        <dbReference type="PROSITE" id="PS51379"/>
    </source>
</evidence>
<keyword evidence="10" id="KW-0997">Cell inner membrane</keyword>
<dbReference type="Pfam" id="PF04060">
    <property type="entry name" value="FeS"/>
    <property type="match status" value="1"/>
</dbReference>
<evidence type="ECO:0000256" key="6">
    <source>
        <dbReference type="ARBA" id="ARBA00022982"/>
    </source>
</evidence>
<feature type="domain" description="4Fe-4S ferredoxin-type" evidence="12">
    <location>
        <begin position="137"/>
        <end position="166"/>
    </location>
</feature>
<dbReference type="InterPro" id="IPR016463">
    <property type="entry name" value="RnfB/RsxB_Proteobac"/>
</dbReference>
<feature type="binding site" evidence="10 11">
    <location>
        <position position="49"/>
    </location>
    <ligand>
        <name>[4Fe-4S] cluster</name>
        <dbReference type="ChEBI" id="CHEBI:49883"/>
        <label>1</label>
    </ligand>
</feature>
<evidence type="ECO:0000256" key="4">
    <source>
        <dbReference type="ARBA" id="ARBA00022737"/>
    </source>
</evidence>
<comment type="similarity">
    <text evidence="10">Belongs to the 4Fe4S bacterial-type ferredoxin family. RnfB subfamily.</text>
</comment>
<feature type="binding site" evidence="10 11">
    <location>
        <position position="52"/>
    </location>
    <ligand>
        <name>[4Fe-4S] cluster</name>
        <dbReference type="ChEBI" id="CHEBI:49883"/>
        <label>1</label>
    </ligand>
</feature>
<feature type="region of interest" description="Hydrophobic" evidence="10">
    <location>
        <begin position="1"/>
        <end position="26"/>
    </location>
</feature>
<evidence type="ECO:0000256" key="7">
    <source>
        <dbReference type="ARBA" id="ARBA00023004"/>
    </source>
</evidence>
<feature type="binding site" evidence="10 11">
    <location>
        <position position="74"/>
    </location>
    <ligand>
        <name>[4Fe-4S] cluster</name>
        <dbReference type="ChEBI" id="CHEBI:49883"/>
        <label>1</label>
    </ligand>
</feature>
<dbReference type="InterPro" id="IPR050395">
    <property type="entry name" value="4Fe4S_Ferredoxin_RnfB"/>
</dbReference>
<evidence type="ECO:0000313" key="14">
    <source>
        <dbReference type="EMBL" id="VFP78396.1"/>
    </source>
</evidence>
<evidence type="ECO:0000256" key="1">
    <source>
        <dbReference type="ARBA" id="ARBA00022448"/>
    </source>
</evidence>
<keyword evidence="7 10" id="KW-0408">Iron</keyword>
<evidence type="ECO:0000259" key="13">
    <source>
        <dbReference type="PROSITE" id="PS51656"/>
    </source>
</evidence>
<evidence type="ECO:0000256" key="10">
    <source>
        <dbReference type="HAMAP-Rule" id="MF_00463"/>
    </source>
</evidence>
<dbReference type="NCBIfam" id="TIGR01944">
    <property type="entry name" value="rnfB"/>
    <property type="match status" value="1"/>
</dbReference>
<dbReference type="PROSITE" id="PS00198">
    <property type="entry name" value="4FE4S_FER_1"/>
    <property type="match status" value="2"/>
</dbReference>
<dbReference type="InterPro" id="IPR017896">
    <property type="entry name" value="4Fe4S_Fe-S-bd"/>
</dbReference>
<feature type="binding site" evidence="10 11">
    <location>
        <position position="57"/>
    </location>
    <ligand>
        <name>[4Fe-4S] cluster</name>
        <dbReference type="ChEBI" id="CHEBI:49883"/>
        <label>1</label>
    </ligand>
</feature>
<keyword evidence="6 10" id="KW-0249">Electron transport</keyword>
<keyword evidence="4 10" id="KW-0677">Repeat</keyword>
<dbReference type="PANTHER" id="PTHR43560">
    <property type="entry name" value="ION-TRANSLOCATING OXIDOREDUCTASE COMPLEX SUBUNIT B"/>
    <property type="match status" value="1"/>
</dbReference>
<name>A0A451CYE2_9GAMM</name>
<dbReference type="PIRSF" id="PIRSF005784">
    <property type="entry name" value="Elect_transpt_RnfB"/>
    <property type="match status" value="1"/>
</dbReference>
<keyword evidence="5 10" id="KW-1278">Translocase</keyword>
<reference evidence="14 15" key="1">
    <citation type="submission" date="2019-02" db="EMBL/GenBank/DDBJ databases">
        <authorList>
            <person name="Manzano-Marin A."/>
            <person name="Manzano-Marin A."/>
        </authorList>
    </citation>
    <scope>NUCLEOTIDE SEQUENCE [LARGE SCALE GENOMIC DNA]</scope>
    <source>
        <strain evidence="14 15">ErCicurtihirsuta</strain>
    </source>
</reference>
<dbReference type="PROSITE" id="PS51379">
    <property type="entry name" value="4FE4S_FER_2"/>
    <property type="match status" value="2"/>
</dbReference>
<dbReference type="EMBL" id="LR217698">
    <property type="protein sequence ID" value="VFP78396.1"/>
    <property type="molecule type" value="Genomic_DNA"/>
</dbReference>
<dbReference type="RefSeq" id="WP_157992281.1">
    <property type="nucleotide sequence ID" value="NZ_LR217698.1"/>
</dbReference>
<evidence type="ECO:0000256" key="8">
    <source>
        <dbReference type="ARBA" id="ARBA00023014"/>
    </source>
</evidence>
<keyword evidence="1 10" id="KW-0813">Transport</keyword>
<protein>
    <recommendedName>
        <fullName evidence="10">Ion-translocating oxidoreductase complex subunit B</fullName>
        <ecNumber evidence="10">7.-.-.-</ecNumber>
    </recommendedName>
    <alternativeName>
        <fullName evidence="10">Rnf electron transport complex subunit B</fullName>
    </alternativeName>
</protein>
<keyword evidence="3 10" id="KW-0479">Metal-binding</keyword>
<feature type="binding site" evidence="10 11">
    <location>
        <position position="149"/>
    </location>
    <ligand>
        <name>[4Fe-4S] cluster</name>
        <dbReference type="ChEBI" id="CHEBI:49883"/>
        <label>3</label>
    </ligand>
</feature>
<keyword evidence="14" id="KW-0560">Oxidoreductase</keyword>
<sequence length="174" mass="19033">MYTLCIAIGALSALSLICGALLGYASRYFIVKKDPIIDQIDNLLPQSQCGQCGYPGCLPYANAISVNNANINKCVPGGTETMLKIADMLNIEPQPLSNSNTKKYQNSVAWINENNCIGCTKCIHVCPVDAIIGSKRVIHTVFSDICTGCQKCISHCPTQCIEIHPRITKPHYWQ</sequence>
<dbReference type="GO" id="GO:0046872">
    <property type="term" value="F:metal ion binding"/>
    <property type="evidence" value="ECO:0007669"/>
    <property type="project" value="UniProtKB-KW"/>
</dbReference>
<dbReference type="InterPro" id="IPR017900">
    <property type="entry name" value="4Fe4S_Fe_S_CS"/>
</dbReference>
<dbReference type="InterPro" id="IPR010207">
    <property type="entry name" value="Elect_transpt_cplx_RnfB/RsxB"/>
</dbReference>
<dbReference type="Pfam" id="PF14697">
    <property type="entry name" value="Fer4_21"/>
    <property type="match status" value="1"/>
</dbReference>
<accession>A0A451CYE2</accession>
<feature type="domain" description="4Fe-4S" evidence="13">
    <location>
        <begin position="32"/>
        <end position="91"/>
    </location>
</feature>
<organism evidence="14 15">
    <name type="scientific">Candidatus Erwinia haradaeae</name>
    <dbReference type="NCBI Taxonomy" id="1922217"/>
    <lineage>
        <taxon>Bacteria</taxon>
        <taxon>Pseudomonadati</taxon>
        <taxon>Pseudomonadota</taxon>
        <taxon>Gammaproteobacteria</taxon>
        <taxon>Enterobacterales</taxon>
        <taxon>Erwiniaceae</taxon>
        <taxon>Erwinia</taxon>
    </lineage>
</organism>
<evidence type="ECO:0000256" key="2">
    <source>
        <dbReference type="ARBA" id="ARBA00022485"/>
    </source>
</evidence>
<proteinExistence type="inferred from homology"/>
<comment type="subcellular location">
    <subcellularLocation>
        <location evidence="10">Cell inner membrane</location>
    </subcellularLocation>
</comment>
<keyword evidence="2 10" id="KW-0004">4Fe-4S</keyword>
<feature type="binding site" evidence="10 11">
    <location>
        <position position="146"/>
    </location>
    <ligand>
        <name>[4Fe-4S] cluster</name>
        <dbReference type="ChEBI" id="CHEBI:49883"/>
        <label>3</label>
    </ligand>
</feature>
<dbReference type="AlphaFoldDB" id="A0A451CYE2"/>
<evidence type="ECO:0000313" key="15">
    <source>
        <dbReference type="Proteomes" id="UP000294364"/>
    </source>
</evidence>